<gene>
    <name evidence="4" type="ORF">TTHERM_00375010</name>
</gene>
<dbReference type="GO" id="GO:0004467">
    <property type="term" value="F:long-chain fatty acid-CoA ligase activity"/>
    <property type="evidence" value="ECO:0007669"/>
    <property type="project" value="TreeGrafter"/>
</dbReference>
<dbReference type="OMA" id="LECCWDI"/>
<evidence type="ECO:0000256" key="2">
    <source>
        <dbReference type="ARBA" id="ARBA00022840"/>
    </source>
</evidence>
<sequence length="669" mass="75707">MASILYSMFKGTNNDNKHIYCKPYSEAKDGHSAVYRSKNQFDQLKLVPDDECTTMQDIFLRSCRLYSHKSFLGTIDPSHKHYNWKNFKEIKQLAEYLGSNVNQKKLFTHVNDFENINMDLIGVFSKNREEWLVLEYSNFLYRKTMVPLYDTLGPESITYILDQTGIETVFSAVEGVDALLKSKDICKLKNIVLFDEIPEEKKEKLTQRGLTLYSYKDLIAPTQVDEYAKCLPEDVITFSYTSGTTGFPKGAMITNKNLVSVIAIAKEEDFQTGDIYLSYLPLPHILERIAVSSMLYLGIQIGFYRGDTRQLKEDLELLKPTIFASVPRVYNRFYDMIKAKFNQAKGIQGWLLAKGLAAKLQNSKNGQYTHMLYDKLIFNKVKQALGGNVRVAVVGGAPISGEVLTFMRACLCIPILEGYGQTESTGAAFSTHASDGTTGHIGGCRGHMEYKLVDIPEMGYTAKDTDKDGKPTPRGEICVRGYGVFAGYYKQKDKTEEIIDADGWLHSGDVGRIDHERGCLTIIDRKKNIFKLAQGEYIAPDKIENIYLRAAGVEEVFVYGDSLQSTLVSIVVPSKDFLKKFAESKGLENNVQQLCQNKEVIKTILDNMTKLGKAEGLFSFEQVKSLHLFPESFQTIDCMTNTLKIKRKECRDYFRDTIDKLYAEQGPAQ</sequence>
<feature type="domain" description="AMP-dependent synthetase/ligase" evidence="3">
    <location>
        <begin position="119"/>
        <end position="489"/>
    </location>
</feature>
<dbReference type="GeneID" id="7838510"/>
<dbReference type="GO" id="GO:0005524">
    <property type="term" value="F:ATP binding"/>
    <property type="evidence" value="ECO:0007669"/>
    <property type="project" value="UniProtKB-KW"/>
</dbReference>
<dbReference type="PANTHER" id="PTHR43272">
    <property type="entry name" value="LONG-CHAIN-FATTY-ACID--COA LIGASE"/>
    <property type="match status" value="1"/>
</dbReference>
<dbReference type="Gene3D" id="3.40.50.12780">
    <property type="entry name" value="N-terminal domain of ligase-like"/>
    <property type="match status" value="1"/>
</dbReference>
<dbReference type="HOGENOM" id="CLU_000022_45_4_1"/>
<protein>
    <submittedName>
        <fullName evidence="4">AMP-binding enzyme family protein</fullName>
    </submittedName>
</protein>
<keyword evidence="5" id="KW-1185">Reference proteome</keyword>
<evidence type="ECO:0000256" key="1">
    <source>
        <dbReference type="ARBA" id="ARBA00022741"/>
    </source>
</evidence>
<evidence type="ECO:0000313" key="5">
    <source>
        <dbReference type="Proteomes" id="UP000009168"/>
    </source>
</evidence>
<dbReference type="InterPro" id="IPR042099">
    <property type="entry name" value="ANL_N_sf"/>
</dbReference>
<dbReference type="GO" id="GO:0005783">
    <property type="term" value="C:endoplasmic reticulum"/>
    <property type="evidence" value="ECO:0007669"/>
    <property type="project" value="TreeGrafter"/>
</dbReference>
<dbReference type="PROSITE" id="PS00455">
    <property type="entry name" value="AMP_BINDING"/>
    <property type="match status" value="1"/>
</dbReference>
<keyword evidence="2" id="KW-0067">ATP-binding</keyword>
<dbReference type="STRING" id="312017.I7LU43"/>
<dbReference type="PANTHER" id="PTHR43272:SF33">
    <property type="entry name" value="AMP-BINDING DOMAIN-CONTAINING PROTEIN-RELATED"/>
    <property type="match status" value="1"/>
</dbReference>
<dbReference type="eggNOG" id="KOG1256">
    <property type="taxonomic scope" value="Eukaryota"/>
</dbReference>
<keyword evidence="1" id="KW-0547">Nucleotide-binding</keyword>
<accession>I7LU43</accession>
<dbReference type="InterPro" id="IPR020845">
    <property type="entry name" value="AMP-binding_CS"/>
</dbReference>
<organism evidence="4 5">
    <name type="scientific">Tetrahymena thermophila (strain SB210)</name>
    <dbReference type="NCBI Taxonomy" id="312017"/>
    <lineage>
        <taxon>Eukaryota</taxon>
        <taxon>Sar</taxon>
        <taxon>Alveolata</taxon>
        <taxon>Ciliophora</taxon>
        <taxon>Intramacronucleata</taxon>
        <taxon>Oligohymenophorea</taxon>
        <taxon>Hymenostomatida</taxon>
        <taxon>Tetrahymenina</taxon>
        <taxon>Tetrahymenidae</taxon>
        <taxon>Tetrahymena</taxon>
    </lineage>
</organism>
<evidence type="ECO:0000313" key="4">
    <source>
        <dbReference type="EMBL" id="EAR89384.1"/>
    </source>
</evidence>
<dbReference type="Pfam" id="PF00501">
    <property type="entry name" value="AMP-binding"/>
    <property type="match status" value="1"/>
</dbReference>
<dbReference type="GO" id="GO:0016020">
    <property type="term" value="C:membrane"/>
    <property type="evidence" value="ECO:0007669"/>
    <property type="project" value="TreeGrafter"/>
</dbReference>
<dbReference type="EMBL" id="GG662821">
    <property type="protein sequence ID" value="EAR89384.1"/>
    <property type="molecule type" value="Genomic_DNA"/>
</dbReference>
<dbReference type="RefSeq" id="XP_001009629.1">
    <property type="nucleotide sequence ID" value="XM_001009629.3"/>
</dbReference>
<dbReference type="InParanoid" id="I7LU43"/>
<dbReference type="FunCoup" id="I7LU43">
    <property type="interactions" value="19"/>
</dbReference>
<name>I7LU43_TETTS</name>
<dbReference type="Proteomes" id="UP000009168">
    <property type="component" value="Unassembled WGS sequence"/>
</dbReference>
<dbReference type="KEGG" id="tet:TTHERM_00375010"/>
<evidence type="ECO:0000259" key="3">
    <source>
        <dbReference type="Pfam" id="PF00501"/>
    </source>
</evidence>
<dbReference type="InterPro" id="IPR000873">
    <property type="entry name" value="AMP-dep_synth/lig_dom"/>
</dbReference>
<dbReference type="OrthoDB" id="1700726at2759"/>
<proteinExistence type="predicted"/>
<dbReference type="SUPFAM" id="SSF56801">
    <property type="entry name" value="Acetyl-CoA synthetase-like"/>
    <property type="match status" value="1"/>
</dbReference>
<reference evidence="5" key="1">
    <citation type="journal article" date="2006" name="PLoS Biol.">
        <title>Macronuclear genome sequence of the ciliate Tetrahymena thermophila, a model eukaryote.</title>
        <authorList>
            <person name="Eisen J.A."/>
            <person name="Coyne R.S."/>
            <person name="Wu M."/>
            <person name="Wu D."/>
            <person name="Thiagarajan M."/>
            <person name="Wortman J.R."/>
            <person name="Badger J.H."/>
            <person name="Ren Q."/>
            <person name="Amedeo P."/>
            <person name="Jones K.M."/>
            <person name="Tallon L.J."/>
            <person name="Delcher A.L."/>
            <person name="Salzberg S.L."/>
            <person name="Silva J.C."/>
            <person name="Haas B.J."/>
            <person name="Majoros W.H."/>
            <person name="Farzad M."/>
            <person name="Carlton J.M."/>
            <person name="Smith R.K. Jr."/>
            <person name="Garg J."/>
            <person name="Pearlman R.E."/>
            <person name="Karrer K.M."/>
            <person name="Sun L."/>
            <person name="Manning G."/>
            <person name="Elde N.C."/>
            <person name="Turkewitz A.P."/>
            <person name="Asai D.J."/>
            <person name="Wilkes D.E."/>
            <person name="Wang Y."/>
            <person name="Cai H."/>
            <person name="Collins K."/>
            <person name="Stewart B.A."/>
            <person name="Lee S.R."/>
            <person name="Wilamowska K."/>
            <person name="Weinberg Z."/>
            <person name="Ruzzo W.L."/>
            <person name="Wloga D."/>
            <person name="Gaertig J."/>
            <person name="Frankel J."/>
            <person name="Tsao C.-C."/>
            <person name="Gorovsky M.A."/>
            <person name="Keeling P.J."/>
            <person name="Waller R.F."/>
            <person name="Patron N.J."/>
            <person name="Cherry J.M."/>
            <person name="Stover N.A."/>
            <person name="Krieger C.J."/>
            <person name="del Toro C."/>
            <person name="Ryder H.F."/>
            <person name="Williamson S.C."/>
            <person name="Barbeau R.A."/>
            <person name="Hamilton E.P."/>
            <person name="Orias E."/>
        </authorList>
    </citation>
    <scope>NUCLEOTIDE SEQUENCE [LARGE SCALE GENOMIC DNA]</scope>
    <source>
        <strain evidence="5">SB210</strain>
    </source>
</reference>
<dbReference type="AlphaFoldDB" id="I7LU43"/>